<dbReference type="STRING" id="1168035.SAMN05444280_14515"/>
<dbReference type="InterPro" id="IPR013783">
    <property type="entry name" value="Ig-like_fold"/>
</dbReference>
<dbReference type="RefSeq" id="WP_073173662.1">
    <property type="nucleotide sequence ID" value="NZ_FQZE01000045.1"/>
</dbReference>
<dbReference type="InterPro" id="IPR031345">
    <property type="entry name" value="T9SS_Plug_N"/>
</dbReference>
<dbReference type="OrthoDB" id="1522602at2"/>
<feature type="domain" description="Type 9 secretion system plug protein N-terminal" evidence="1">
    <location>
        <begin position="37"/>
        <end position="162"/>
    </location>
</feature>
<proteinExistence type="predicted"/>
<name>A0A1M6NRT7_9BACT</name>
<evidence type="ECO:0000313" key="3">
    <source>
        <dbReference type="Proteomes" id="UP000184050"/>
    </source>
</evidence>
<evidence type="ECO:0000259" key="1">
    <source>
        <dbReference type="Pfam" id="PF17116"/>
    </source>
</evidence>
<dbReference type="Pfam" id="PF17116">
    <property type="entry name" value="T9SS_plug_1st"/>
    <property type="match status" value="1"/>
</dbReference>
<keyword evidence="3" id="KW-1185">Reference proteome</keyword>
<organism evidence="2 3">
    <name type="scientific">Tangfeifania diversioriginum</name>
    <dbReference type="NCBI Taxonomy" id="1168035"/>
    <lineage>
        <taxon>Bacteria</taxon>
        <taxon>Pseudomonadati</taxon>
        <taxon>Bacteroidota</taxon>
        <taxon>Bacteroidia</taxon>
        <taxon>Marinilabiliales</taxon>
        <taxon>Prolixibacteraceae</taxon>
        <taxon>Tangfeifania</taxon>
    </lineage>
</organism>
<gene>
    <name evidence="2" type="ORF">SAMN05444280_14515</name>
</gene>
<dbReference type="EMBL" id="FQZE01000045">
    <property type="protein sequence ID" value="SHJ98272.1"/>
    <property type="molecule type" value="Genomic_DNA"/>
</dbReference>
<sequence>MANKYFIILLFLLGFISELSAREENFYYENAVYDENIKTVLMHRDGFELSNPVYEIGEATQLILKFDDLSGEVKNYYYTIIHCDADWNESYIPQSDYLEGFAENPLDDYARSFNTSFDYINYRLFLPNDDVDFNYSGNYALVVYEDGNKENIVLSKRFYVVEPLVDVEGTVRRATLDAFMGENHEVDFTLLHENLKIENPNEEVKVVIMQNNRWDNAIRDLKPLFIRDRSLVYDYNRENVFVAGNEFRYFDNRTNRVEGENVLSTDFHRPYFHKTLMTDEPRANKKYFEYEEMNGKYVVESQDREVEDFDTECDYTFVHFSLPLESILLGGSVNVFGALSNWNANKSNEMTWNFDTSAYELTLLLKQGYYNYMYVYVPQGSAVADHKNIEGSFWQTENDYQIFVYYHEMGSRYDRLVGYRQLNSMQSRR</sequence>
<dbReference type="Proteomes" id="UP000184050">
    <property type="component" value="Unassembled WGS sequence"/>
</dbReference>
<reference evidence="2 3" key="1">
    <citation type="submission" date="2016-11" db="EMBL/GenBank/DDBJ databases">
        <authorList>
            <person name="Jaros S."/>
            <person name="Januszkiewicz K."/>
            <person name="Wedrychowicz H."/>
        </authorList>
    </citation>
    <scope>NUCLEOTIDE SEQUENCE [LARGE SCALE GENOMIC DNA]</scope>
    <source>
        <strain evidence="2 3">DSM 27063</strain>
    </source>
</reference>
<accession>A0A1M6NRT7</accession>
<dbReference type="AlphaFoldDB" id="A0A1M6NRT7"/>
<dbReference type="Gene3D" id="2.60.40.10">
    <property type="entry name" value="Immunoglobulins"/>
    <property type="match status" value="1"/>
</dbReference>
<evidence type="ECO:0000313" key="2">
    <source>
        <dbReference type="EMBL" id="SHJ98272.1"/>
    </source>
</evidence>
<protein>
    <recommendedName>
        <fullName evidence="1">Type 9 secretion system plug protein N-terminal domain-containing protein</fullName>
    </recommendedName>
</protein>